<proteinExistence type="predicted"/>
<dbReference type="Pfam" id="PF01797">
    <property type="entry name" value="Y1_Tnp"/>
    <property type="match status" value="1"/>
</dbReference>
<protein>
    <recommendedName>
        <fullName evidence="1">Transposase IS200-like domain-containing protein</fullName>
    </recommendedName>
</protein>
<dbReference type="PANTHER" id="PTHR34322:SF2">
    <property type="entry name" value="TRANSPOSASE IS200-LIKE DOMAIN-CONTAINING PROTEIN"/>
    <property type="match status" value="1"/>
</dbReference>
<dbReference type="InterPro" id="IPR036515">
    <property type="entry name" value="Transposase_17_sf"/>
</dbReference>
<comment type="caution">
    <text evidence="2">The sequence shown here is derived from an EMBL/GenBank/DDBJ whole genome shotgun (WGS) entry which is preliminary data.</text>
</comment>
<dbReference type="GO" id="GO:0003677">
    <property type="term" value="F:DNA binding"/>
    <property type="evidence" value="ECO:0007669"/>
    <property type="project" value="InterPro"/>
</dbReference>
<dbReference type="PANTHER" id="PTHR34322">
    <property type="entry name" value="TRANSPOSASE, Y1_TNP DOMAIN-CONTAINING"/>
    <property type="match status" value="1"/>
</dbReference>
<organism evidence="2 3">
    <name type="scientific">Candidatus Vogelbacteria bacterium CG22_combo_CG10-13_8_21_14_all_37_9</name>
    <dbReference type="NCBI Taxonomy" id="1975046"/>
    <lineage>
        <taxon>Bacteria</taxon>
        <taxon>Candidatus Vogeliibacteriota</taxon>
    </lineage>
</organism>
<feature type="domain" description="Transposase IS200-like" evidence="1">
    <location>
        <begin position="8"/>
        <end position="147"/>
    </location>
</feature>
<dbReference type="GO" id="GO:0006313">
    <property type="term" value="P:DNA transposition"/>
    <property type="evidence" value="ECO:0007669"/>
    <property type="project" value="InterPro"/>
</dbReference>
<name>A0A2H0BKC5_9BACT</name>
<dbReference type="AlphaFoldDB" id="A0A2H0BKC5"/>
<dbReference type="Gene3D" id="3.30.70.1290">
    <property type="entry name" value="Transposase IS200-like"/>
    <property type="match status" value="1"/>
</dbReference>
<gene>
    <name evidence="2" type="ORF">COX02_02445</name>
</gene>
<sequence>MERKFDFSVDEFYHIYSRGVDKRIIFDDDNDRNRFIKLLFVCNHSQPIVFRDLIRNTSLKDIFDFPADKTLVDIGSYCLMSNHFHLLIYEKKDGGISAFMLKILTAYSTYYNKKHNRKGKLFDGNFQAKHLVDDRYLEYIYAYIHLNPVKIIYPNWKEEGGILDIKKAKNFIENYHYSSYDDYVGKNRKEAKILNKTAFPKYFESKGDFQKMLDFWLEFQREERKLDKLEAEDDIFA</sequence>
<evidence type="ECO:0000313" key="3">
    <source>
        <dbReference type="Proteomes" id="UP000229334"/>
    </source>
</evidence>
<evidence type="ECO:0000313" key="2">
    <source>
        <dbReference type="EMBL" id="PIP58044.1"/>
    </source>
</evidence>
<accession>A0A2H0BKC5</accession>
<dbReference type="SMART" id="SM01321">
    <property type="entry name" value="Y1_Tnp"/>
    <property type="match status" value="1"/>
</dbReference>
<dbReference type="GO" id="GO:0004803">
    <property type="term" value="F:transposase activity"/>
    <property type="evidence" value="ECO:0007669"/>
    <property type="project" value="InterPro"/>
</dbReference>
<dbReference type="SUPFAM" id="SSF143422">
    <property type="entry name" value="Transposase IS200-like"/>
    <property type="match status" value="1"/>
</dbReference>
<evidence type="ECO:0000259" key="1">
    <source>
        <dbReference type="SMART" id="SM01321"/>
    </source>
</evidence>
<dbReference type="InterPro" id="IPR002686">
    <property type="entry name" value="Transposase_17"/>
</dbReference>
<dbReference type="Proteomes" id="UP000229334">
    <property type="component" value="Unassembled WGS sequence"/>
</dbReference>
<reference evidence="2 3" key="1">
    <citation type="submission" date="2017-09" db="EMBL/GenBank/DDBJ databases">
        <title>Depth-based differentiation of microbial function through sediment-hosted aquifers and enrichment of novel symbionts in the deep terrestrial subsurface.</title>
        <authorList>
            <person name="Probst A.J."/>
            <person name="Ladd B."/>
            <person name="Jarett J.K."/>
            <person name="Geller-Mcgrath D.E."/>
            <person name="Sieber C.M."/>
            <person name="Emerson J.B."/>
            <person name="Anantharaman K."/>
            <person name="Thomas B.C."/>
            <person name="Malmstrom R."/>
            <person name="Stieglmeier M."/>
            <person name="Klingl A."/>
            <person name="Woyke T."/>
            <person name="Ryan C.M."/>
            <person name="Banfield J.F."/>
        </authorList>
    </citation>
    <scope>NUCLEOTIDE SEQUENCE [LARGE SCALE GENOMIC DNA]</scope>
    <source>
        <strain evidence="2">CG22_combo_CG10-13_8_21_14_all_37_9</strain>
    </source>
</reference>
<dbReference type="EMBL" id="PCSX01000036">
    <property type="protein sequence ID" value="PIP58044.1"/>
    <property type="molecule type" value="Genomic_DNA"/>
</dbReference>